<accession>A0ACB6QQL4</accession>
<proteinExistence type="predicted"/>
<comment type="caution">
    <text evidence="1">The sequence shown here is derived from an EMBL/GenBank/DDBJ whole genome shotgun (WGS) entry which is preliminary data.</text>
</comment>
<organism evidence="1 2">
    <name type="scientific">Lindgomyces ingoldianus</name>
    <dbReference type="NCBI Taxonomy" id="673940"/>
    <lineage>
        <taxon>Eukaryota</taxon>
        <taxon>Fungi</taxon>
        <taxon>Dikarya</taxon>
        <taxon>Ascomycota</taxon>
        <taxon>Pezizomycotina</taxon>
        <taxon>Dothideomycetes</taxon>
        <taxon>Pleosporomycetidae</taxon>
        <taxon>Pleosporales</taxon>
        <taxon>Lindgomycetaceae</taxon>
        <taxon>Lindgomyces</taxon>
    </lineage>
</organism>
<sequence>MRPQLNYSMSFVLLQVGAILVCFSVVCSKRTQMSRSASTTRNYCREIRAKADGIHGNKVSETRLRPGAVHDAKVRSTIRLIRRLPSPPCSSKSWMSFTNPKKHNLFDTSSGQRTLAHQSFLSRLPLYPSRLVIGTAHLQSLPSHTFVQGTPTGGSALRRSQLKLHHRASRLIRLQQILSKIEPSRIQNSNTPLLYIRSPNFNINFDIMFSCVNYERGCRGRCNTQNGRCDSCITLNLQGIRTNSSSSFSSVNGATYSAMTSSFASLSQLAAASGKEPRYDTKGYDSRSDFSDGVGYFDSASIVHQLLQIDRQIHGSIRRTFYSIYTGWALGMVDGVMVIEPTFFCQVSINTHEQYRTAFPSTWGKQAFLSFHQIKPRANANIPHVLYPADFAFCTCHTDDQCYTVNVKRTRSPCSPLAISLGSTPQALGCHHTKGALIYPSRYLNDAFFYTPANHPYASLLHVRHHRIRKIPSQPRFFSGLAATDQTRKTKSIDLLAGDRPKRMDEATGVIATLAPAARLYREAGRGGGQLSKVALHEETRMQWASFLSGVTRPSALSSINTCRLSPSRQVRYPFVSDTATLQEEKLMKRAFQKRRILSSKFRFSLVIIPMQLDEITISNISAPLGYQFSDRLSQTHLAASRLFPSLWECVVTPQSTFAPSGRRPAAPALQPHEIGAVYVVKINDVISIRVREAIRPVPKGIRTSHTTSLQTVVTFDHREYGRHLQRSKRCDLRAYSRMNGSISVGIIAKFVVQLGGCVCSNERLQRVTNNNKLRSHISSTAYTSRNIRRRETEVASNFRVSKLSTSQTKVKGGMKDSSGIGFGATLLLPSLFECSEVLLVSPLSQEVLSFYLRAMSYYRWISSLYLAFLYQGMLPISRSETRRLRPILSINYQIFFCQIRINGLPIAPFVLFGPPKGAPGSGEQVSQGRLCRSPREEKTFIDEKMIELSSKVYGAGWQTKTAIRRQNIERGLEFQRAMENLPKLTLSNDRKEKMKTQITHLHFKIRAPSLAVLMEYSLFPENQRPSIGNEQTSCNSPWRLPSNKAPFHMTLSPLSFQQRSIIHSTMGKRLSFGIIDYITRRDSGRTS</sequence>
<keyword evidence="2" id="KW-1185">Reference proteome</keyword>
<dbReference type="Proteomes" id="UP000799755">
    <property type="component" value="Unassembled WGS sequence"/>
</dbReference>
<name>A0ACB6QQL4_9PLEO</name>
<evidence type="ECO:0000313" key="2">
    <source>
        <dbReference type="Proteomes" id="UP000799755"/>
    </source>
</evidence>
<protein>
    <submittedName>
        <fullName evidence="1">Uncharacterized protein</fullName>
    </submittedName>
</protein>
<evidence type="ECO:0000313" key="1">
    <source>
        <dbReference type="EMBL" id="KAF2469293.1"/>
    </source>
</evidence>
<dbReference type="EMBL" id="MU003512">
    <property type="protein sequence ID" value="KAF2469293.1"/>
    <property type="molecule type" value="Genomic_DNA"/>
</dbReference>
<gene>
    <name evidence="1" type="ORF">BDR25DRAFT_356536</name>
</gene>
<reference evidence="1" key="1">
    <citation type="journal article" date="2020" name="Stud. Mycol.">
        <title>101 Dothideomycetes genomes: a test case for predicting lifestyles and emergence of pathogens.</title>
        <authorList>
            <person name="Haridas S."/>
            <person name="Albert R."/>
            <person name="Binder M."/>
            <person name="Bloem J."/>
            <person name="Labutti K."/>
            <person name="Salamov A."/>
            <person name="Andreopoulos B."/>
            <person name="Baker S."/>
            <person name="Barry K."/>
            <person name="Bills G."/>
            <person name="Bluhm B."/>
            <person name="Cannon C."/>
            <person name="Castanera R."/>
            <person name="Culley D."/>
            <person name="Daum C."/>
            <person name="Ezra D."/>
            <person name="Gonzalez J."/>
            <person name="Henrissat B."/>
            <person name="Kuo A."/>
            <person name="Liang C."/>
            <person name="Lipzen A."/>
            <person name="Lutzoni F."/>
            <person name="Magnuson J."/>
            <person name="Mondo S."/>
            <person name="Nolan M."/>
            <person name="Ohm R."/>
            <person name="Pangilinan J."/>
            <person name="Park H.-J."/>
            <person name="Ramirez L."/>
            <person name="Alfaro M."/>
            <person name="Sun H."/>
            <person name="Tritt A."/>
            <person name="Yoshinaga Y."/>
            <person name="Zwiers L.-H."/>
            <person name="Turgeon B."/>
            <person name="Goodwin S."/>
            <person name="Spatafora J."/>
            <person name="Crous P."/>
            <person name="Grigoriev I."/>
        </authorList>
    </citation>
    <scope>NUCLEOTIDE SEQUENCE</scope>
    <source>
        <strain evidence="1">ATCC 200398</strain>
    </source>
</reference>